<dbReference type="AlphaFoldDB" id="A0AAD6CXQ8"/>
<feature type="region of interest" description="Disordered" evidence="1">
    <location>
        <begin position="1"/>
        <end position="20"/>
    </location>
</feature>
<accession>A0AAD6CXQ8</accession>
<evidence type="ECO:0000256" key="1">
    <source>
        <dbReference type="SAM" id="MobiDB-lite"/>
    </source>
</evidence>
<evidence type="ECO:0000313" key="2">
    <source>
        <dbReference type="EMBL" id="KAJ5543845.1"/>
    </source>
</evidence>
<dbReference type="Proteomes" id="UP001220324">
    <property type="component" value="Unassembled WGS sequence"/>
</dbReference>
<reference evidence="2 3" key="1">
    <citation type="journal article" date="2023" name="IMA Fungus">
        <title>Comparative genomic study of the Penicillium genus elucidates a diverse pangenome and 15 lateral gene transfer events.</title>
        <authorList>
            <person name="Petersen C."/>
            <person name="Sorensen T."/>
            <person name="Nielsen M.R."/>
            <person name="Sondergaard T.E."/>
            <person name="Sorensen J.L."/>
            <person name="Fitzpatrick D.A."/>
            <person name="Frisvad J.C."/>
            <person name="Nielsen K.L."/>
        </authorList>
    </citation>
    <scope>NUCLEOTIDE SEQUENCE [LARGE SCALE GENOMIC DNA]</scope>
    <source>
        <strain evidence="2 3">IBT 35679</strain>
    </source>
</reference>
<sequence>MATLAEHPLHSTASPMLTLPGPSVARNANFASGGQSPITFQAPSHHYEEHRQQTGLPPRCLFDDLQPTSHTPYELQRILGFHVNGEKYTQMELEGPLSTSTLPRPGNHVYIESDGINSTPYYFSTNPGNKSQYVDPNALGGHELARADPSTQVGRMYPGMHQQQAAMDKTAQQQKHNGTVCHQMQQRCVEDAPNPLPSRMSRNPDPVVKERIFRFLQQI</sequence>
<evidence type="ECO:0000313" key="3">
    <source>
        <dbReference type="Proteomes" id="UP001220324"/>
    </source>
</evidence>
<feature type="compositionally biased region" description="Polar residues" evidence="1">
    <location>
        <begin position="29"/>
        <end position="42"/>
    </location>
</feature>
<dbReference type="EMBL" id="JAQIZZ010000004">
    <property type="protein sequence ID" value="KAJ5543845.1"/>
    <property type="molecule type" value="Genomic_DNA"/>
</dbReference>
<organism evidence="2 3">
    <name type="scientific">Penicillium frequentans</name>
    <dbReference type="NCBI Taxonomy" id="3151616"/>
    <lineage>
        <taxon>Eukaryota</taxon>
        <taxon>Fungi</taxon>
        <taxon>Dikarya</taxon>
        <taxon>Ascomycota</taxon>
        <taxon>Pezizomycotina</taxon>
        <taxon>Eurotiomycetes</taxon>
        <taxon>Eurotiomycetidae</taxon>
        <taxon>Eurotiales</taxon>
        <taxon>Aspergillaceae</taxon>
        <taxon>Penicillium</taxon>
    </lineage>
</organism>
<name>A0AAD6CXQ8_9EURO</name>
<gene>
    <name evidence="2" type="ORF">N7494_005124</name>
</gene>
<comment type="caution">
    <text evidence="2">The sequence shown here is derived from an EMBL/GenBank/DDBJ whole genome shotgun (WGS) entry which is preliminary data.</text>
</comment>
<feature type="region of interest" description="Disordered" evidence="1">
    <location>
        <begin position="27"/>
        <end position="54"/>
    </location>
</feature>
<protein>
    <submittedName>
        <fullName evidence="2">Uncharacterized protein</fullName>
    </submittedName>
</protein>
<keyword evidence="3" id="KW-1185">Reference proteome</keyword>
<proteinExistence type="predicted"/>